<dbReference type="PROSITE" id="PS50888">
    <property type="entry name" value="BHLH"/>
    <property type="match status" value="1"/>
</dbReference>
<proteinExistence type="predicted"/>
<dbReference type="GO" id="GO:0048699">
    <property type="term" value="P:generation of neurons"/>
    <property type="evidence" value="ECO:0007669"/>
    <property type="project" value="UniProtKB-ARBA"/>
</dbReference>
<dbReference type="InterPro" id="IPR011598">
    <property type="entry name" value="bHLH_dom"/>
</dbReference>
<evidence type="ECO:0000256" key="2">
    <source>
        <dbReference type="ARBA" id="ARBA00022902"/>
    </source>
</evidence>
<keyword evidence="4" id="KW-0539">Nucleus</keyword>
<name>A0A9P1IAH8_9PELO</name>
<dbReference type="GO" id="GO:0000981">
    <property type="term" value="F:DNA-binding transcription factor activity, RNA polymerase II-specific"/>
    <property type="evidence" value="ECO:0007669"/>
    <property type="project" value="TreeGrafter"/>
</dbReference>
<evidence type="ECO:0000256" key="4">
    <source>
        <dbReference type="ARBA" id="ARBA00023242"/>
    </source>
</evidence>
<dbReference type="InterPro" id="IPR036638">
    <property type="entry name" value="HLH_DNA-bd_sf"/>
</dbReference>
<keyword evidence="8" id="KW-1185">Reference proteome</keyword>
<dbReference type="SMART" id="SM00353">
    <property type="entry name" value="HLH"/>
    <property type="match status" value="1"/>
</dbReference>
<evidence type="ECO:0000256" key="3">
    <source>
        <dbReference type="ARBA" id="ARBA00023125"/>
    </source>
</evidence>
<comment type="subcellular location">
    <subcellularLocation>
        <location evidence="1">Nucleus</location>
    </subcellularLocation>
</comment>
<dbReference type="Pfam" id="PF00010">
    <property type="entry name" value="HLH"/>
    <property type="match status" value="1"/>
</dbReference>
<comment type="caution">
    <text evidence="7">The sequence shown here is derived from an EMBL/GenBank/DDBJ whole genome shotgun (WGS) entry which is preliminary data.</text>
</comment>
<protein>
    <recommendedName>
        <fullName evidence="6">BHLH domain-containing protein</fullName>
    </recommendedName>
</protein>
<gene>
    <name evidence="7" type="ORF">CAMP_LOCUS3695</name>
</gene>
<keyword evidence="2" id="KW-0524">Neurogenesis</keyword>
<feature type="compositionally biased region" description="Polar residues" evidence="5">
    <location>
        <begin position="97"/>
        <end position="131"/>
    </location>
</feature>
<dbReference type="GO" id="GO:0040008">
    <property type="term" value="P:regulation of growth"/>
    <property type="evidence" value="ECO:0007669"/>
    <property type="project" value="UniProtKB-ARBA"/>
</dbReference>
<evidence type="ECO:0000256" key="1">
    <source>
        <dbReference type="ARBA" id="ARBA00004123"/>
    </source>
</evidence>
<sequence length="145" mass="16820">MAPKEVVVVKVVPQKLRRNERERKRVNQVNQGFNKLRERVPRAPGCKQKLSKVETLREAARYIQLLQSQLGLPCQQISFSNFPTPENSPNYPPPLNHQSQNFPYQNPQFSSQFPQENQKTQQQISPGSCSYYSDEAGSNYDYHMH</sequence>
<dbReference type="SUPFAM" id="SSF47459">
    <property type="entry name" value="HLH, helix-loop-helix DNA-binding domain"/>
    <property type="match status" value="1"/>
</dbReference>
<dbReference type="Proteomes" id="UP001152747">
    <property type="component" value="Unassembled WGS sequence"/>
</dbReference>
<dbReference type="EMBL" id="CANHGI010000002">
    <property type="protein sequence ID" value="CAI5441058.1"/>
    <property type="molecule type" value="Genomic_DNA"/>
</dbReference>
<evidence type="ECO:0000313" key="7">
    <source>
        <dbReference type="EMBL" id="CAI5441058.1"/>
    </source>
</evidence>
<evidence type="ECO:0000313" key="8">
    <source>
        <dbReference type="Proteomes" id="UP001152747"/>
    </source>
</evidence>
<accession>A0A9P1IAH8</accession>
<dbReference type="Gene3D" id="4.10.280.10">
    <property type="entry name" value="Helix-loop-helix DNA-binding domain"/>
    <property type="match status" value="1"/>
</dbReference>
<feature type="domain" description="BHLH" evidence="6">
    <location>
        <begin position="13"/>
        <end position="66"/>
    </location>
</feature>
<dbReference type="PANTHER" id="PTHR23349">
    <property type="entry name" value="BASIC HELIX-LOOP-HELIX TRANSCRIPTION FACTOR, TWIST"/>
    <property type="match status" value="1"/>
</dbReference>
<evidence type="ECO:0000259" key="6">
    <source>
        <dbReference type="PROSITE" id="PS50888"/>
    </source>
</evidence>
<feature type="region of interest" description="Disordered" evidence="5">
    <location>
        <begin position="77"/>
        <end position="132"/>
    </location>
</feature>
<reference evidence="7" key="1">
    <citation type="submission" date="2022-11" db="EMBL/GenBank/DDBJ databases">
        <authorList>
            <person name="Kikuchi T."/>
        </authorList>
    </citation>
    <scope>NUCLEOTIDE SEQUENCE</scope>
    <source>
        <strain evidence="7">PS1010</strain>
    </source>
</reference>
<dbReference type="PANTHER" id="PTHR23349:SF110">
    <property type="entry name" value="BHLH DOMAIN-CONTAINING PROTEIN"/>
    <property type="match status" value="1"/>
</dbReference>
<dbReference type="FunFam" id="4.10.280.10:FF:000029">
    <property type="entry name" value="Achaete-scute family bHLH transcription factor 1"/>
    <property type="match status" value="1"/>
</dbReference>
<dbReference type="OrthoDB" id="5976910at2759"/>
<keyword evidence="3" id="KW-0238">DNA-binding</keyword>
<organism evidence="7 8">
    <name type="scientific">Caenorhabditis angaria</name>
    <dbReference type="NCBI Taxonomy" id="860376"/>
    <lineage>
        <taxon>Eukaryota</taxon>
        <taxon>Metazoa</taxon>
        <taxon>Ecdysozoa</taxon>
        <taxon>Nematoda</taxon>
        <taxon>Chromadorea</taxon>
        <taxon>Rhabditida</taxon>
        <taxon>Rhabditina</taxon>
        <taxon>Rhabditomorpha</taxon>
        <taxon>Rhabditoidea</taxon>
        <taxon>Rhabditidae</taxon>
        <taxon>Peloderinae</taxon>
        <taxon>Caenorhabditis</taxon>
    </lineage>
</organism>
<dbReference type="AlphaFoldDB" id="A0A9P1IAH8"/>
<evidence type="ECO:0000256" key="5">
    <source>
        <dbReference type="SAM" id="MobiDB-lite"/>
    </source>
</evidence>
<dbReference type="GO" id="GO:0005634">
    <property type="term" value="C:nucleus"/>
    <property type="evidence" value="ECO:0007669"/>
    <property type="project" value="UniProtKB-SubCell"/>
</dbReference>
<dbReference type="CDD" id="cd11418">
    <property type="entry name" value="bHLH_TS_ASCL"/>
    <property type="match status" value="1"/>
</dbReference>
<dbReference type="GO" id="GO:0000977">
    <property type="term" value="F:RNA polymerase II transcription regulatory region sequence-specific DNA binding"/>
    <property type="evidence" value="ECO:0007669"/>
    <property type="project" value="TreeGrafter"/>
</dbReference>
<dbReference type="InterPro" id="IPR050283">
    <property type="entry name" value="E-box_TF_Regulators"/>
</dbReference>
<dbReference type="GO" id="GO:0046983">
    <property type="term" value="F:protein dimerization activity"/>
    <property type="evidence" value="ECO:0007669"/>
    <property type="project" value="InterPro"/>
</dbReference>